<comment type="caution">
    <text evidence="1">The sequence shown here is derived from an EMBL/GenBank/DDBJ whole genome shotgun (WGS) entry which is preliminary data.</text>
</comment>
<reference evidence="1 2" key="1">
    <citation type="journal article" date="2016" name="Nat. Commun.">
        <title>Thousands of microbial genomes shed light on interconnected biogeochemical processes in an aquifer system.</title>
        <authorList>
            <person name="Anantharaman K."/>
            <person name="Brown C.T."/>
            <person name="Hug L.A."/>
            <person name="Sharon I."/>
            <person name="Castelle C.J."/>
            <person name="Probst A.J."/>
            <person name="Thomas B.C."/>
            <person name="Singh A."/>
            <person name="Wilkins M.J."/>
            <person name="Karaoz U."/>
            <person name="Brodie E.L."/>
            <person name="Williams K.H."/>
            <person name="Hubbard S.S."/>
            <person name="Banfield J.F."/>
        </authorList>
    </citation>
    <scope>NUCLEOTIDE SEQUENCE [LARGE SCALE GENOMIC DNA]</scope>
</reference>
<dbReference type="EMBL" id="MFZH01000020">
    <property type="protein sequence ID" value="OGK18986.1"/>
    <property type="molecule type" value="Genomic_DNA"/>
</dbReference>
<evidence type="ECO:0000313" key="2">
    <source>
        <dbReference type="Proteomes" id="UP000176850"/>
    </source>
</evidence>
<dbReference type="AlphaFoldDB" id="A0A1F7GJW6"/>
<organism evidence="1 2">
    <name type="scientific">Candidatus Roizmanbacteria bacterium RIFCSPHIGHO2_01_FULL_39_24</name>
    <dbReference type="NCBI Taxonomy" id="1802032"/>
    <lineage>
        <taxon>Bacteria</taxon>
        <taxon>Candidatus Roizmaniibacteriota</taxon>
    </lineage>
</organism>
<gene>
    <name evidence="1" type="ORF">A2799_04170</name>
</gene>
<evidence type="ECO:0000313" key="1">
    <source>
        <dbReference type="EMBL" id="OGK18986.1"/>
    </source>
</evidence>
<name>A0A1F7GJW6_9BACT</name>
<accession>A0A1F7GJW6</accession>
<protein>
    <submittedName>
        <fullName evidence="1">Uncharacterized protein</fullName>
    </submittedName>
</protein>
<sequence length="63" mass="6682">MSNENEIPGGIRDVVSFSGELTSYYVGSATGIPESVRTMIDIEFMEASVGIAIAELGIDIEAK</sequence>
<proteinExistence type="predicted"/>
<dbReference type="Proteomes" id="UP000176850">
    <property type="component" value="Unassembled WGS sequence"/>
</dbReference>